<comment type="similarity">
    <text evidence="3">Belongs to the ATG2 family.</text>
</comment>
<evidence type="ECO:0000256" key="10">
    <source>
        <dbReference type="ARBA" id="ARBA00024479"/>
    </source>
</evidence>
<evidence type="ECO:0000256" key="2">
    <source>
        <dbReference type="ARBA" id="ARBA00004623"/>
    </source>
</evidence>
<gene>
    <name evidence="14" type="ORF">CC1G_04213</name>
</gene>
<feature type="compositionally biased region" description="Basic residues" evidence="13">
    <location>
        <begin position="624"/>
        <end position="637"/>
    </location>
</feature>
<protein>
    <recommendedName>
        <fullName evidence="4">Autophagy-related protein 2</fullName>
    </recommendedName>
</protein>
<dbReference type="GO" id="GO:0005789">
    <property type="term" value="C:endoplasmic reticulum membrane"/>
    <property type="evidence" value="ECO:0007669"/>
    <property type="project" value="UniProtKB-SubCell"/>
</dbReference>
<feature type="compositionally biased region" description="Basic and acidic residues" evidence="13">
    <location>
        <begin position="638"/>
        <end position="649"/>
    </location>
</feature>
<comment type="catalytic activity">
    <reaction evidence="12">
        <text>a 1,2-diacyl-sn-glycero-3-phosphocholine(in) = a 1,2-diacyl-sn-glycero-3-phosphocholine(out)</text>
        <dbReference type="Rhea" id="RHEA:38571"/>
        <dbReference type="ChEBI" id="CHEBI:57643"/>
    </reaction>
</comment>
<comment type="catalytic activity">
    <reaction evidence="11">
        <text>a 1,2-diacyl-sn-glycero-3-phosphoethanolamine(in) = a 1,2-diacyl-sn-glycero-3-phosphoethanolamine(out)</text>
        <dbReference type="Rhea" id="RHEA:38895"/>
        <dbReference type="ChEBI" id="CHEBI:64612"/>
    </reaction>
</comment>
<evidence type="ECO:0000256" key="4">
    <source>
        <dbReference type="ARBA" id="ARBA00018070"/>
    </source>
</evidence>
<feature type="region of interest" description="Disordered" evidence="13">
    <location>
        <begin position="901"/>
        <end position="920"/>
    </location>
</feature>
<dbReference type="InParanoid" id="A8NFA2"/>
<dbReference type="RefSeq" id="XP_001833234.1">
    <property type="nucleotide sequence ID" value="XM_001833182.1"/>
</dbReference>
<evidence type="ECO:0000256" key="5">
    <source>
        <dbReference type="ARBA" id="ARBA00022448"/>
    </source>
</evidence>
<dbReference type="GO" id="GO:0034727">
    <property type="term" value="P:piecemeal microautophagy of the nucleus"/>
    <property type="evidence" value="ECO:0007669"/>
    <property type="project" value="TreeGrafter"/>
</dbReference>
<feature type="compositionally biased region" description="Low complexity" evidence="13">
    <location>
        <begin position="279"/>
        <end position="290"/>
    </location>
</feature>
<accession>A8NFA2</accession>
<feature type="compositionally biased region" description="Polar residues" evidence="13">
    <location>
        <begin position="358"/>
        <end position="378"/>
    </location>
</feature>
<dbReference type="GO" id="GO:0061908">
    <property type="term" value="C:phagophore"/>
    <property type="evidence" value="ECO:0007669"/>
    <property type="project" value="TreeGrafter"/>
</dbReference>
<dbReference type="EMBL" id="AACS02000002">
    <property type="protein sequence ID" value="EAU88507.1"/>
    <property type="molecule type" value="Genomic_DNA"/>
</dbReference>
<dbReference type="eggNOG" id="KOG2993">
    <property type="taxonomic scope" value="Eukaryota"/>
</dbReference>
<organism evidence="14 15">
    <name type="scientific">Coprinopsis cinerea (strain Okayama-7 / 130 / ATCC MYA-4618 / FGSC 9003)</name>
    <name type="common">Inky cap fungus</name>
    <name type="synonym">Hormographiella aspergillata</name>
    <dbReference type="NCBI Taxonomy" id="240176"/>
    <lineage>
        <taxon>Eukaryota</taxon>
        <taxon>Fungi</taxon>
        <taxon>Dikarya</taxon>
        <taxon>Basidiomycota</taxon>
        <taxon>Agaricomycotina</taxon>
        <taxon>Agaricomycetes</taxon>
        <taxon>Agaricomycetidae</taxon>
        <taxon>Agaricales</taxon>
        <taxon>Agaricineae</taxon>
        <taxon>Psathyrellaceae</taxon>
        <taxon>Coprinopsis</taxon>
    </lineage>
</organism>
<feature type="region of interest" description="Disordered" evidence="13">
    <location>
        <begin position="725"/>
        <end position="752"/>
    </location>
</feature>
<dbReference type="PANTHER" id="PTHR13190">
    <property type="entry name" value="AUTOPHAGY-RELATED 2, ISOFORM A"/>
    <property type="match status" value="1"/>
</dbReference>
<comment type="catalytic activity">
    <reaction evidence="10">
        <text>a 1,2-diacyl-sn-glycero-3-phospho-L-serine(in) = a 1,2-diacyl-sn-glycero-3-phospho-L-serine(out)</text>
        <dbReference type="Rhea" id="RHEA:38663"/>
        <dbReference type="ChEBI" id="CHEBI:57262"/>
    </reaction>
</comment>
<keyword evidence="9" id="KW-0472">Membrane</keyword>
<evidence type="ECO:0000256" key="12">
    <source>
        <dbReference type="ARBA" id="ARBA00024631"/>
    </source>
</evidence>
<keyword evidence="6" id="KW-0256">Endoplasmic reticulum</keyword>
<name>A8NFA2_COPC7</name>
<dbReference type="GO" id="GO:0006869">
    <property type="term" value="P:lipid transport"/>
    <property type="evidence" value="ECO:0007669"/>
    <property type="project" value="UniProtKB-KW"/>
</dbReference>
<reference evidence="14 15" key="1">
    <citation type="journal article" date="2010" name="Proc. Natl. Acad. Sci. U.S.A.">
        <title>Insights into evolution of multicellular fungi from the assembled chromosomes of the mushroom Coprinopsis cinerea (Coprinus cinereus).</title>
        <authorList>
            <person name="Stajich J.E."/>
            <person name="Wilke S.K."/>
            <person name="Ahren D."/>
            <person name="Au C.H."/>
            <person name="Birren B.W."/>
            <person name="Borodovsky M."/>
            <person name="Burns C."/>
            <person name="Canback B."/>
            <person name="Casselton L.A."/>
            <person name="Cheng C.K."/>
            <person name="Deng J."/>
            <person name="Dietrich F.S."/>
            <person name="Fargo D.C."/>
            <person name="Farman M.L."/>
            <person name="Gathman A.C."/>
            <person name="Goldberg J."/>
            <person name="Guigo R."/>
            <person name="Hoegger P.J."/>
            <person name="Hooker J.B."/>
            <person name="Huggins A."/>
            <person name="James T.Y."/>
            <person name="Kamada T."/>
            <person name="Kilaru S."/>
            <person name="Kodira C."/>
            <person name="Kues U."/>
            <person name="Kupfer D."/>
            <person name="Kwan H.S."/>
            <person name="Lomsadze A."/>
            <person name="Li W."/>
            <person name="Lilly W.W."/>
            <person name="Ma L.J."/>
            <person name="Mackey A.J."/>
            <person name="Manning G."/>
            <person name="Martin F."/>
            <person name="Muraguchi H."/>
            <person name="Natvig D.O."/>
            <person name="Palmerini H."/>
            <person name="Ramesh M.A."/>
            <person name="Rehmeyer C.J."/>
            <person name="Roe B.A."/>
            <person name="Shenoy N."/>
            <person name="Stanke M."/>
            <person name="Ter-Hovhannisyan V."/>
            <person name="Tunlid A."/>
            <person name="Velagapudi R."/>
            <person name="Vision T.J."/>
            <person name="Zeng Q."/>
            <person name="Zolan M.E."/>
            <person name="Pukkila P.J."/>
        </authorList>
    </citation>
    <scope>NUCLEOTIDE SEQUENCE [LARGE SCALE GENOMIC DNA]</scope>
    <source>
        <strain evidence="15">Okayama-7 / 130 / ATCC MYA-4618 / FGSC 9003</strain>
    </source>
</reference>
<dbReference type="Pfam" id="PF13329">
    <property type="entry name" value="ATG2_CAD"/>
    <property type="match status" value="1"/>
</dbReference>
<dbReference type="InterPro" id="IPR026849">
    <property type="entry name" value="ATG2"/>
</dbReference>
<evidence type="ECO:0000313" key="14">
    <source>
        <dbReference type="EMBL" id="EAU88507.1"/>
    </source>
</evidence>
<keyword evidence="8" id="KW-0445">Lipid transport</keyword>
<comment type="subcellular location">
    <subcellularLocation>
        <location evidence="1">Endoplasmic reticulum membrane</location>
        <topology evidence="1">Peripheral membrane protein</topology>
    </subcellularLocation>
    <subcellularLocation>
        <location evidence="2">Preautophagosomal structure membrane</location>
        <topology evidence="2">Peripheral membrane protein</topology>
    </subcellularLocation>
</comment>
<dbReference type="KEGG" id="cci:CC1G_04213"/>
<dbReference type="STRING" id="240176.A8NFA2"/>
<dbReference type="GO" id="GO:0061723">
    <property type="term" value="P:glycophagy"/>
    <property type="evidence" value="ECO:0007669"/>
    <property type="project" value="TreeGrafter"/>
</dbReference>
<keyword evidence="5" id="KW-0813">Transport</keyword>
<evidence type="ECO:0000256" key="7">
    <source>
        <dbReference type="ARBA" id="ARBA00023006"/>
    </source>
</evidence>
<proteinExistence type="inferred from homology"/>
<dbReference type="GeneID" id="6009729"/>
<feature type="compositionally biased region" description="Polar residues" evidence="13">
    <location>
        <begin position="903"/>
        <end position="920"/>
    </location>
</feature>
<evidence type="ECO:0000256" key="8">
    <source>
        <dbReference type="ARBA" id="ARBA00023055"/>
    </source>
</evidence>
<dbReference type="OrthoDB" id="18982at2759"/>
<evidence type="ECO:0000256" key="11">
    <source>
        <dbReference type="ARBA" id="ARBA00024615"/>
    </source>
</evidence>
<dbReference type="GO" id="GO:0061709">
    <property type="term" value="P:reticulophagy"/>
    <property type="evidence" value="ECO:0007669"/>
    <property type="project" value="TreeGrafter"/>
</dbReference>
<comment type="caution">
    <text evidence="14">The sequence shown here is derived from an EMBL/GenBank/DDBJ whole genome shotgun (WGS) entry which is preliminary data.</text>
</comment>
<dbReference type="GO" id="GO:0034045">
    <property type="term" value="C:phagophore assembly site membrane"/>
    <property type="evidence" value="ECO:0007669"/>
    <property type="project" value="UniProtKB-SubCell"/>
</dbReference>
<evidence type="ECO:0000256" key="3">
    <source>
        <dbReference type="ARBA" id="ARBA00009714"/>
    </source>
</evidence>
<dbReference type="PANTHER" id="PTHR13190:SF1">
    <property type="entry name" value="AUTOPHAGY-RELATED 2, ISOFORM A"/>
    <property type="match status" value="1"/>
</dbReference>
<evidence type="ECO:0000313" key="15">
    <source>
        <dbReference type="Proteomes" id="UP000001861"/>
    </source>
</evidence>
<feature type="region of interest" description="Disordered" evidence="13">
    <location>
        <begin position="624"/>
        <end position="655"/>
    </location>
</feature>
<sequence>MSWFASWLPSIPTINLAIPTSIQGRFVSFFLKKFLGHLFKPGQLDTPQIDSQIGSGYVQINDLELDPTIINSYLTGLPLLLETGTAKAVTARIPWPNPLTSNIGFSLSGLHLTLRVQPSRRPHLNPDIDLADSVVSVAESFVQEELSDPQEAKLWESFHAAVAHHDPETDDDHTVPGGLESFVPDSEGDKGSQEVDPIGVSMFATLIERLLARFHFDARDISITVVDPDNITLKFSLSEIRYSTREGTAQGDADSEAGMKRSLSLHGIKLSSIQHIPNTSRSTTRPSSPTVGDVDTEHHISRSNTPSSSSSSSSSLDEDAQFQMSQSLAVLPPRPNLLAESTTSSIYHSIISEAPTLGQSRVASYPTSSETTPPNRNSQPERPEISGEEHVVLSFGAVPLEICLTTPPPGQANPGVKASNEKYRVDISCGSIAIALQPWQVSGVLHLMEKLSDGPSSQSSSSKSPPKDLPFTFDAEARIRSISFLLFASPLLGSICDEPIDDYFEHPLVPPRLGSGYTRLLIDTAAAHASWLESGLSASLTVGDFSVFQFTGSRAMSDPIAKLPAAIPVLITDPYLPSQYDSLHVYPSRSDPFQTSVPQPTIPVLDWFDKKCFTFGAKISHWRTRKNPQERHRRHANQPKDDAADDGGKSRQPSLCLRFDTVQSKARKRAPAAQRVAIDVAPLQAFVDIEMLQAEGGMGWFSEHVNALNDGRARKSTISARDGYLSDEEAPASPIEPPSPPAKETVPVKRSTSSSATLSWTINVPMLRLSVRAPPPPNRPNRSGILTFDVHKIVISDKAESQPPQLRFAAPSVQESGFQATEDRVHKQLLAQIGCARIVAPSEHVPSLTPQISISRRNPGEENSILVLSIDIPSVYIAVSKKQLDALQYWIDDLSQAMERMNASRSPSARSGSQDSKDTSLIGSRFFSKSRMGSGFDLQRVVDEGVKVAVSINVTEFYGRVHLPRSDGGAGNRPFDVACSDLSVDVKMHTGGKIEALINLMDILVQDTEASDNVRTFLSLTSQRSLMAIPVPLLKLRFISSTIPETTAKETKFSISLNGFTFNFYPDLVWLQDIAEFSKSPPGTFESVVPSERTLVSLKITDGSIRALAPSHPGAMVLAIGGLNFVTDIIGNFPDTSFRVDVAALSAFAIENIADRQESRRKGDANVANHWRAMGYALLADLSTMKLKYQESKTSSPARQIIIDGLCLKVHACADTFAVVGAFAGDLASLFKPPEDEPTQQPIKADKGPAVLSRAKEEGTTLTGSIDEAAFRRVPEVGPAPDMIYDDLPTNLDYLDESFGAAAGLRELTDDDFDEFDAHDIDAQNVQISDHFTGVISSVGGETIKLLHEDGINIIENYYDTLPRETIEDRPNAGEEAIRVRIHNCDVYLLLYDGYDWPRTRKIIESEVKEMRKRLAKIRQLVANGQVQEPQAVPEDTGKYLFNSLYIGVNQDVDAAEPDALIAAIDEELREDFETGTQIRVQGKKLNRSKTPSMEFCLLGVNAEFNQYNGDILLVSRTFVTVKDLEILDHIKTSTWKKFLTALRSDSKGNIRETGASMVRIELHNVRPAPGETSQEARLRAKILPIRLYVDQDAVDFLKKFFSFKDPEAPAVSDSESSDGDAFIQMAEIFPIDLKLDYKPRRVDYRALKEGRTIELMNFFHFDGAEMTLRHIKLAGITGWPKVFEMLNDLWTPDVKATQLVDVISGVAPIRSMVNVGSGVADLVLLPISQYKKDGRIVRGVQKGATAFVKSTAIEAIKMGARLATGTQVILEQAEGLLGGDFDRPVTAETVPVMFEEDFEASQDDELDMISKYAQQPADIKEGVQSAYRSLQKNLSSAAQTILAVPMEVYERSGNEGPVRSVIRAVPIAVLKPMIGASEAVSKTLLGLHNTLDPNVRLENEAKYK</sequence>
<evidence type="ECO:0000256" key="1">
    <source>
        <dbReference type="ARBA" id="ARBA00004406"/>
    </source>
</evidence>
<keyword evidence="7" id="KW-0072">Autophagy</keyword>
<dbReference type="GO" id="GO:0000422">
    <property type="term" value="P:autophagy of mitochondrion"/>
    <property type="evidence" value="ECO:0007669"/>
    <property type="project" value="TreeGrafter"/>
</dbReference>
<dbReference type="VEuPathDB" id="FungiDB:CC1G_04213"/>
<evidence type="ECO:0000256" key="6">
    <source>
        <dbReference type="ARBA" id="ARBA00022824"/>
    </source>
</evidence>
<dbReference type="GO" id="GO:0043495">
    <property type="term" value="F:protein-membrane adaptor activity"/>
    <property type="evidence" value="ECO:0007669"/>
    <property type="project" value="TreeGrafter"/>
</dbReference>
<feature type="region of interest" description="Disordered" evidence="13">
    <location>
        <begin position="274"/>
        <end position="321"/>
    </location>
</feature>
<feature type="region of interest" description="Disordered" evidence="13">
    <location>
        <begin position="166"/>
        <end position="193"/>
    </location>
</feature>
<dbReference type="Proteomes" id="UP000001861">
    <property type="component" value="Unassembled WGS sequence"/>
</dbReference>
<evidence type="ECO:0000256" key="9">
    <source>
        <dbReference type="ARBA" id="ARBA00023136"/>
    </source>
</evidence>
<dbReference type="OMA" id="SSWQSLK"/>
<feature type="region of interest" description="Disordered" evidence="13">
    <location>
        <begin position="358"/>
        <end position="386"/>
    </location>
</feature>
<keyword evidence="15" id="KW-1185">Reference proteome</keyword>
<evidence type="ECO:0000256" key="13">
    <source>
        <dbReference type="SAM" id="MobiDB-lite"/>
    </source>
</evidence>
<dbReference type="GO" id="GO:0032266">
    <property type="term" value="F:phosphatidylinositol-3-phosphate binding"/>
    <property type="evidence" value="ECO:0007669"/>
    <property type="project" value="TreeGrafter"/>
</dbReference>
<dbReference type="GO" id="GO:0000045">
    <property type="term" value="P:autophagosome assembly"/>
    <property type="evidence" value="ECO:0007669"/>
    <property type="project" value="TreeGrafter"/>
</dbReference>